<feature type="binding site" evidence="7">
    <location>
        <position position="221"/>
    </location>
    <ligand>
        <name>substrate</name>
    </ligand>
</feature>
<comment type="catalytic activity">
    <reaction evidence="7">
        <text>(S)-4-hydroxy-2-oxopentanoate = acetaldehyde + pyruvate</text>
        <dbReference type="Rhea" id="RHEA:22624"/>
        <dbReference type="ChEBI" id="CHEBI:15343"/>
        <dbReference type="ChEBI" id="CHEBI:15361"/>
        <dbReference type="ChEBI" id="CHEBI:73143"/>
        <dbReference type="EC" id="4.1.3.39"/>
    </reaction>
</comment>
<feature type="binding site" evidence="7">
    <location>
        <position position="223"/>
    </location>
    <ligand>
        <name>Mn(2+)</name>
        <dbReference type="ChEBI" id="CHEBI:29035"/>
    </ligand>
</feature>
<dbReference type="PANTHER" id="PTHR10277">
    <property type="entry name" value="HOMOCITRATE SYNTHASE-RELATED"/>
    <property type="match status" value="1"/>
</dbReference>
<dbReference type="Gene3D" id="3.20.20.70">
    <property type="entry name" value="Aldolase class I"/>
    <property type="match status" value="1"/>
</dbReference>
<keyword evidence="2 7" id="KW-0479">Metal-binding</keyword>
<dbReference type="CDD" id="cd07943">
    <property type="entry name" value="DRE_TIM_HOA"/>
    <property type="match status" value="1"/>
</dbReference>
<dbReference type="GO" id="GO:0008701">
    <property type="term" value="F:4-hydroxy-2-oxovalerate aldolase activity"/>
    <property type="evidence" value="ECO:0007669"/>
    <property type="project" value="UniProtKB-UniRule"/>
</dbReference>
<dbReference type="InterPro" id="IPR050073">
    <property type="entry name" value="2-IPM_HCS-like"/>
</dbReference>
<organism evidence="11 12">
    <name type="scientific">Rubrobacter marinus</name>
    <dbReference type="NCBI Taxonomy" id="2653852"/>
    <lineage>
        <taxon>Bacteria</taxon>
        <taxon>Bacillati</taxon>
        <taxon>Actinomycetota</taxon>
        <taxon>Rubrobacteria</taxon>
        <taxon>Rubrobacterales</taxon>
        <taxon>Rubrobacteraceae</taxon>
        <taxon>Rubrobacter</taxon>
    </lineage>
</organism>
<dbReference type="EMBL" id="CP045121">
    <property type="protein sequence ID" value="QIN79995.1"/>
    <property type="molecule type" value="Genomic_DNA"/>
</dbReference>
<feature type="region of interest" description="Disordered" evidence="9">
    <location>
        <begin position="1"/>
        <end position="42"/>
    </location>
</feature>
<accession>A0A6G8Q0L5</accession>
<keyword evidence="4 7" id="KW-0464">Manganese</keyword>
<evidence type="ECO:0000256" key="3">
    <source>
        <dbReference type="ARBA" id="ARBA00022797"/>
    </source>
</evidence>
<evidence type="ECO:0000256" key="7">
    <source>
        <dbReference type="HAMAP-Rule" id="MF_01656"/>
    </source>
</evidence>
<feature type="binding site" evidence="7">
    <location>
        <position position="194"/>
    </location>
    <ligand>
        <name>substrate</name>
    </ligand>
</feature>
<protein>
    <recommendedName>
        <fullName evidence="7 8">4-hydroxy-2-oxovalerate aldolase</fullName>
        <shortName evidence="7">HOA</shortName>
        <ecNumber evidence="7 8">4.1.3.39</ecNumber>
    </recommendedName>
    <alternativeName>
        <fullName evidence="7">4-hydroxy-2-keto-pentanoic acid aldolase</fullName>
    </alternativeName>
    <alternativeName>
        <fullName evidence="7">4-hydroxy-2-oxopentanoate aldolase</fullName>
    </alternativeName>
</protein>
<dbReference type="HAMAP" id="MF_01656">
    <property type="entry name" value="HOA"/>
    <property type="match status" value="1"/>
</dbReference>
<evidence type="ECO:0000313" key="12">
    <source>
        <dbReference type="Proteomes" id="UP000502706"/>
    </source>
</evidence>
<evidence type="ECO:0000256" key="9">
    <source>
        <dbReference type="SAM" id="MobiDB-lite"/>
    </source>
</evidence>
<feature type="active site" description="Proton acceptor" evidence="7">
    <location>
        <position position="44"/>
    </location>
</feature>
<dbReference type="PANTHER" id="PTHR10277:SF9">
    <property type="entry name" value="2-ISOPROPYLMALATE SYNTHASE 1, CHLOROPLASTIC-RELATED"/>
    <property type="match status" value="1"/>
</dbReference>
<evidence type="ECO:0000259" key="10">
    <source>
        <dbReference type="PROSITE" id="PS50991"/>
    </source>
</evidence>
<evidence type="ECO:0000313" key="11">
    <source>
        <dbReference type="EMBL" id="QIN79995.1"/>
    </source>
</evidence>
<keyword evidence="5 7" id="KW-0456">Lyase</keyword>
<dbReference type="GO" id="GO:0003852">
    <property type="term" value="F:2-isopropylmalate synthase activity"/>
    <property type="evidence" value="ECO:0007669"/>
    <property type="project" value="TreeGrafter"/>
</dbReference>
<dbReference type="InterPro" id="IPR035685">
    <property type="entry name" value="DRE_TIM_HOA"/>
</dbReference>
<dbReference type="NCBIfam" id="NF006049">
    <property type="entry name" value="PRK08195.1"/>
    <property type="match status" value="1"/>
</dbReference>
<dbReference type="AlphaFoldDB" id="A0A6G8Q0L5"/>
<dbReference type="Gene3D" id="1.10.8.60">
    <property type="match status" value="1"/>
</dbReference>
<reference evidence="11 12" key="1">
    <citation type="submission" date="2019-10" db="EMBL/GenBank/DDBJ databases">
        <title>Rubrobacter sp nov SCSIO 52915 isolated from a deep-sea sediment in the South China Sea.</title>
        <authorList>
            <person name="Chen R.W."/>
        </authorList>
    </citation>
    <scope>NUCLEOTIDE SEQUENCE [LARGE SCALE GENOMIC DNA]</scope>
    <source>
        <strain evidence="11 12">SCSIO 52915</strain>
    </source>
</reference>
<evidence type="ECO:0000256" key="2">
    <source>
        <dbReference type="ARBA" id="ARBA00022723"/>
    </source>
</evidence>
<feature type="binding site" evidence="7">
    <location>
        <position position="312"/>
    </location>
    <ligand>
        <name>substrate</name>
    </ligand>
</feature>
<dbReference type="InterPro" id="IPR012425">
    <property type="entry name" value="DmpG_comm"/>
</dbReference>
<dbReference type="Pfam" id="PF00682">
    <property type="entry name" value="HMGL-like"/>
    <property type="match status" value="1"/>
</dbReference>
<dbReference type="PROSITE" id="PS50991">
    <property type="entry name" value="PYR_CT"/>
    <property type="match status" value="1"/>
</dbReference>
<dbReference type="InterPro" id="IPR013785">
    <property type="entry name" value="Aldolase_TIM"/>
</dbReference>
<comment type="catalytic activity">
    <reaction evidence="6">
        <text>(S)-4-hydroxy-2-oxohexanoate = propanal + pyruvate</text>
        <dbReference type="Rhea" id="RHEA:36003"/>
        <dbReference type="ChEBI" id="CHEBI:15361"/>
        <dbReference type="ChEBI" id="CHEBI:17153"/>
        <dbReference type="ChEBI" id="CHEBI:73142"/>
        <dbReference type="EC" id="4.1.3.43"/>
    </reaction>
    <physiologicalReaction direction="left-to-right" evidence="6">
        <dbReference type="Rhea" id="RHEA:36004"/>
    </physiologicalReaction>
</comment>
<comment type="similarity">
    <text evidence="1 7">Belongs to the 4-hydroxy-2-oxovalerate aldolase family.</text>
</comment>
<gene>
    <name evidence="11" type="primary">dmpG</name>
    <name evidence="11" type="ORF">GBA65_17345</name>
</gene>
<feature type="domain" description="Pyruvate carboxyltransferase" evidence="10">
    <location>
        <begin position="32"/>
        <end position="282"/>
    </location>
</feature>
<dbReference type="GO" id="GO:0009098">
    <property type="term" value="P:L-leucine biosynthetic process"/>
    <property type="evidence" value="ECO:0007669"/>
    <property type="project" value="TreeGrafter"/>
</dbReference>
<dbReference type="InterPro" id="IPR017629">
    <property type="entry name" value="4OH_2_O-val_aldolase"/>
</dbReference>
<evidence type="ECO:0000256" key="1">
    <source>
        <dbReference type="ARBA" id="ARBA00008944"/>
    </source>
</evidence>
<dbReference type="SUPFAM" id="SSF51569">
    <property type="entry name" value="Aldolase"/>
    <property type="match status" value="1"/>
</dbReference>
<name>A0A6G8Q0L5_9ACTN</name>
<dbReference type="EC" id="4.1.3.39" evidence="7 8"/>
<feature type="site" description="Transition state stabilizer" evidence="7">
    <location>
        <position position="40"/>
    </location>
</feature>
<dbReference type="InterPro" id="IPR000891">
    <property type="entry name" value="PYR_CT"/>
</dbReference>
<keyword evidence="12" id="KW-1185">Reference proteome</keyword>
<evidence type="ECO:0000256" key="5">
    <source>
        <dbReference type="ARBA" id="ARBA00023239"/>
    </source>
</evidence>
<feature type="binding site" evidence="7">
    <location>
        <position position="41"/>
    </location>
    <ligand>
        <name>Mn(2+)</name>
        <dbReference type="ChEBI" id="CHEBI:29035"/>
    </ligand>
</feature>
<sequence>MTSAARGWASGSPDTSWPTGKGWPREGGEGGPRITDTSLRDGSHAMGHQFTVEQVRSVARALDEAGVHVIEVTHGDGLAGTSIQYGFSRTPEMDLISTAAEVCERARIASLLVPGIGTVNELREAAERGTQIVRIATQCTEADISRQHFEIAKGMGLEAIGFLMMAHMREPAFLIEQAKLMESYGADCVYVVDSAGALLPEGARQRVAALKDALECDVGFHAHDNLGVAVGNSIAALDAGTDQLDGSLRGLGAGAGNAPTELLAAVLDRMGVNPGLDVFGLMDAAEYVMAPFMPFQPFPDRDAITIGYAGVYSTFLLHAKRAAERYGIDPREILVELGARQAVAGQEDWILDVAIELARNKEKEGVA</sequence>
<dbReference type="GO" id="GO:0030145">
    <property type="term" value="F:manganese ion binding"/>
    <property type="evidence" value="ECO:0007669"/>
    <property type="project" value="UniProtKB-UniRule"/>
</dbReference>
<feature type="binding site" evidence="7">
    <location>
        <position position="221"/>
    </location>
    <ligand>
        <name>Mn(2+)</name>
        <dbReference type="ChEBI" id="CHEBI:29035"/>
    </ligand>
</feature>
<evidence type="ECO:0000256" key="6">
    <source>
        <dbReference type="ARBA" id="ARBA00023518"/>
    </source>
</evidence>
<feature type="binding site" evidence="7">
    <location>
        <begin position="40"/>
        <end position="41"/>
    </location>
    <ligand>
        <name>substrate</name>
    </ligand>
</feature>
<dbReference type="SUPFAM" id="SSF89000">
    <property type="entry name" value="post-HMGL domain-like"/>
    <property type="match status" value="1"/>
</dbReference>
<dbReference type="KEGG" id="rmar:GBA65_17345"/>
<dbReference type="Proteomes" id="UP000502706">
    <property type="component" value="Chromosome"/>
</dbReference>
<proteinExistence type="inferred from homology"/>
<evidence type="ECO:0000256" key="4">
    <source>
        <dbReference type="ARBA" id="ARBA00023211"/>
    </source>
</evidence>
<keyword evidence="3 7" id="KW-0058">Aromatic hydrocarbons catabolism</keyword>
<dbReference type="Pfam" id="PF07836">
    <property type="entry name" value="DmpG_comm"/>
    <property type="match status" value="1"/>
</dbReference>
<evidence type="ECO:0000256" key="8">
    <source>
        <dbReference type="NCBIfam" id="TIGR03217"/>
    </source>
</evidence>
<dbReference type="NCBIfam" id="TIGR03217">
    <property type="entry name" value="4OH_2_O_val_ald"/>
    <property type="match status" value="1"/>
</dbReference>